<dbReference type="EMBL" id="CP002046">
    <property type="protein sequence ID" value="EAP86268.1"/>
    <property type="molecule type" value="Genomic_DNA"/>
</dbReference>
<feature type="chain" id="PRO_5002660587" description="Putative auto-transporter adhesin head GIN domain-containing protein" evidence="1">
    <location>
        <begin position="22"/>
        <end position="275"/>
    </location>
</feature>
<dbReference type="eggNOG" id="COG1664">
    <property type="taxonomic scope" value="Bacteria"/>
</dbReference>
<proteinExistence type="predicted"/>
<feature type="signal peptide" evidence="1">
    <location>
        <begin position="1"/>
        <end position="21"/>
    </location>
</feature>
<dbReference type="OrthoDB" id="1419485at2"/>
<reference evidence="3 4" key="1">
    <citation type="journal article" date="2010" name="J. Bacteriol.">
        <title>The complete genome sequence of Croceibacter atlanticus HTCC2559T.</title>
        <authorList>
            <person name="Oh H.M."/>
            <person name="Kang I."/>
            <person name="Ferriera S."/>
            <person name="Giovannoni S.J."/>
            <person name="Cho J.C."/>
        </authorList>
    </citation>
    <scope>NUCLEOTIDE SEQUENCE [LARGE SCALE GENOMIC DNA]</scope>
    <source>
        <strain evidence="4">ATCC BAA-628 / HTCC2559 / KCTC 12090</strain>
    </source>
</reference>
<dbReference type="RefSeq" id="WP_013187653.1">
    <property type="nucleotide sequence ID" value="NC_014230.1"/>
</dbReference>
<evidence type="ECO:0000256" key="1">
    <source>
        <dbReference type="SAM" id="SignalP"/>
    </source>
</evidence>
<dbReference type="KEGG" id="cat:CA2559_09548"/>
<dbReference type="HOGENOM" id="CLU_082982_1_0_10"/>
<organism evidence="3 4">
    <name type="scientific">Croceibacter atlanticus (strain ATCC BAA-628 / JCM 21780 / CIP 108009 / IAM 15332 / KCTC 12090 / HTCC2559)</name>
    <dbReference type="NCBI Taxonomy" id="216432"/>
    <lineage>
        <taxon>Bacteria</taxon>
        <taxon>Pseudomonadati</taxon>
        <taxon>Bacteroidota</taxon>
        <taxon>Flavobacteriia</taxon>
        <taxon>Flavobacteriales</taxon>
        <taxon>Flavobacteriaceae</taxon>
        <taxon>Croceibacter</taxon>
    </lineage>
</organism>
<feature type="domain" description="Putative auto-transporter adhesin head GIN" evidence="2">
    <location>
        <begin position="40"/>
        <end position="179"/>
    </location>
</feature>
<evidence type="ECO:0000313" key="3">
    <source>
        <dbReference type="EMBL" id="EAP86268.1"/>
    </source>
</evidence>
<dbReference type="AlphaFoldDB" id="A3U8Y2"/>
<dbReference type="Pfam" id="PF10988">
    <property type="entry name" value="DUF2807"/>
    <property type="match status" value="1"/>
</dbReference>
<dbReference type="GeneID" id="89453654"/>
<dbReference type="Gene3D" id="2.160.20.120">
    <property type="match status" value="1"/>
</dbReference>
<evidence type="ECO:0000259" key="2">
    <source>
        <dbReference type="Pfam" id="PF10988"/>
    </source>
</evidence>
<keyword evidence="1" id="KW-0732">Signal</keyword>
<dbReference type="Proteomes" id="UP000002297">
    <property type="component" value="Chromosome"/>
</dbReference>
<sequence>MKTKFLATTLLFVLTFTTIQAQEKIKGSRNVTVEQTEIEPFTAMEIGEEFEVVIVKGPTAMIEIEADDNLHEVIDIDVIGNVLYLQTIKEIRRSKRLRVRVTFTDALNEIRVKEKAEVSGLTDLLFNTVTIKTSGSSRFYGTIKAETFTLINNDNAKAELNVTAENTVFQLNQKSDVEALVNSPEFKADLLEDAEAKIEGDVKEFTLRADNSTSFTGEKLTSQTCTVIIEGRAKASVKADNAINITAKGRSELTIYDSPDFNIVEFADQASLFKK</sequence>
<name>A3U8Y2_CROAH</name>
<dbReference type="InterPro" id="IPR021255">
    <property type="entry name" value="DUF2807"/>
</dbReference>
<keyword evidence="4" id="KW-1185">Reference proteome</keyword>
<accession>A3U8Y2</accession>
<protein>
    <recommendedName>
        <fullName evidence="2">Putative auto-transporter adhesin head GIN domain-containing protein</fullName>
    </recommendedName>
</protein>
<evidence type="ECO:0000313" key="4">
    <source>
        <dbReference type="Proteomes" id="UP000002297"/>
    </source>
</evidence>
<gene>
    <name evidence="3" type="ordered locus">CA2559_09548</name>
</gene>
<dbReference type="STRING" id="216432.CA2559_09548"/>